<gene>
    <name evidence="1" type="ORF">OL497_12650</name>
</gene>
<evidence type="ECO:0000313" key="1">
    <source>
        <dbReference type="EMBL" id="MCW3484753.1"/>
    </source>
</evidence>
<accession>A0ABT3ILE1</accession>
<dbReference type="EMBL" id="JAPDNS010000001">
    <property type="protein sequence ID" value="MCW3484753.1"/>
    <property type="molecule type" value="Genomic_DNA"/>
</dbReference>
<dbReference type="Proteomes" id="UP001207742">
    <property type="component" value="Unassembled WGS sequence"/>
</dbReference>
<dbReference type="InterPro" id="IPR058238">
    <property type="entry name" value="Lant_leader_dom"/>
</dbReference>
<comment type="caution">
    <text evidence="1">The sequence shown here is derived from an EMBL/GenBank/DDBJ whole genome shotgun (WGS) entry which is preliminary data.</text>
</comment>
<evidence type="ECO:0000313" key="2">
    <source>
        <dbReference type="Proteomes" id="UP001207742"/>
    </source>
</evidence>
<protein>
    <submittedName>
        <fullName evidence="1">Class I lanthipeptide</fullName>
    </submittedName>
</protein>
<reference evidence="1 2" key="1">
    <citation type="submission" date="2022-10" db="EMBL/GenBank/DDBJ databases">
        <title>Chitinophaga nivalis PC15 sp. nov., isolated from Pyeongchang county, South Korea.</title>
        <authorList>
            <person name="Trinh H.N."/>
        </authorList>
    </citation>
    <scope>NUCLEOTIDE SEQUENCE [LARGE SCALE GENOMIC DNA]</scope>
    <source>
        <strain evidence="1 2">PC14</strain>
    </source>
</reference>
<dbReference type="RefSeq" id="WP_264730601.1">
    <property type="nucleotide sequence ID" value="NZ_JAPDNR010000001.1"/>
</dbReference>
<organism evidence="1 2">
    <name type="scientific">Chitinophaga nivalis</name>
    <dbReference type="NCBI Taxonomy" id="2991709"/>
    <lineage>
        <taxon>Bacteria</taxon>
        <taxon>Pseudomonadati</taxon>
        <taxon>Bacteroidota</taxon>
        <taxon>Chitinophagia</taxon>
        <taxon>Chitinophagales</taxon>
        <taxon>Chitinophagaceae</taxon>
        <taxon>Chitinophaga</taxon>
    </lineage>
</organism>
<name>A0ABT3ILE1_9BACT</name>
<keyword evidence="2" id="KW-1185">Reference proteome</keyword>
<dbReference type="NCBIfam" id="NF038153">
    <property type="entry name" value="lant_leader_L1a"/>
    <property type="match status" value="1"/>
</dbReference>
<sequence>MKKKEIVLDKKLFLNKASIASLSNTQQRFLEGGLPETIDHRCFTWKTTCATIPPGQRICRMCD</sequence>
<proteinExistence type="predicted"/>